<feature type="compositionally biased region" description="Polar residues" evidence="1">
    <location>
        <begin position="361"/>
        <end position="372"/>
    </location>
</feature>
<name>A0A8H6VKA6_9PEZI</name>
<sequence length="937" mass="104797">MQCHGSLKRPLRNIIKAIGTPAHAAQCRTISARPTTLHIDSNTAIDQSDQPYLRTHYGSHTAQLSASGTLPVQRDRPLHRSNTARATCPACRRYTTIAAALAIAPDTTTGRPYAPFPSSGETSSEGEFQGAAQIEDTVEPALDQQSARAPEDNYFEHMIEEASVAELDIKIGEAVSRHYYRRQYRQELVKRRKEALAQKRLKARDAGLWRRILLALDAASSSDAKDWGKRSKVYKLPQGVCASFVDAESTALLEIMLRTKCHVQITQDLKLESDPHSFTGLVLMGTKAETRDALALIPKMVRISHNGKTVEEGSSDQYSLRSEELENEDSPSLDDKEPAESTSFESSSSSQAAHAPEKEVNGQTAPEKTTVSMGTEAMTGAEVATENPFDSSHTPVKPSAADHDAITVRSVWAEERSRVRPDTAVLFDTHHTSIRTAADFRAYVGDIVARHPTLKLRNMSDEKLPDGAKEQFDPIRDKLVTLLTEPSMIPLITPEALENAWKYLLKSENLASIRLIYSALDEAGYKFTSTNFDVLLNRAARAHDIHNFEYNMALMRRKRLQPTAGTWVAAHELVFRKFPKYSDRLIDIMRQKGIFSDTKAVLAVLKTTAETQIAAHLATGRDIQAFFDAQDKRMASSFDRPQFNWLQIDIVNSLLKIILSAGRTDAVRPLLRKFAEEGVNQGAPNVTTMGIFLTMALRDRDARAAVAVLKWCRVGQPGAIVPDEHVYRILFSVAWHKRYYNMLRVIWRYACVAGHADHLLRQRIRQSSILYAPVIESGIAQVQTTQLWQPWAGKFAVGVASDVRSASKRATAREHHTSNVILADYASQEKLEPGSSEFEARLTALKNAYEADLKEVGSLHPVEHLPDILDRAYQKDREWKERGLGVGAELKERDLRNMFAEMLEDGIKVPMTAGDFSRETRKWALSGDMAKYSRERR</sequence>
<feature type="compositionally biased region" description="Low complexity" evidence="1">
    <location>
        <begin position="340"/>
        <end position="354"/>
    </location>
</feature>
<dbReference type="AlphaFoldDB" id="A0A8H6VKA6"/>
<evidence type="ECO:0000313" key="2">
    <source>
        <dbReference type="EMBL" id="KAF7191159.1"/>
    </source>
</evidence>
<proteinExistence type="predicted"/>
<evidence type="ECO:0000256" key="1">
    <source>
        <dbReference type="SAM" id="MobiDB-lite"/>
    </source>
</evidence>
<gene>
    <name evidence="2" type="ORF">HII31_07519</name>
</gene>
<feature type="region of interest" description="Disordered" evidence="1">
    <location>
        <begin position="307"/>
        <end position="372"/>
    </location>
</feature>
<reference evidence="2" key="1">
    <citation type="submission" date="2020-04" db="EMBL/GenBank/DDBJ databases">
        <title>Draft genome resource of the tomato pathogen Pseudocercospora fuligena.</title>
        <authorList>
            <person name="Zaccaron A."/>
        </authorList>
    </citation>
    <scope>NUCLEOTIDE SEQUENCE</scope>
    <source>
        <strain evidence="2">PF001</strain>
    </source>
</reference>
<feature type="region of interest" description="Disordered" evidence="1">
    <location>
        <begin position="108"/>
        <end position="129"/>
    </location>
</feature>
<organism evidence="2 3">
    <name type="scientific">Pseudocercospora fuligena</name>
    <dbReference type="NCBI Taxonomy" id="685502"/>
    <lineage>
        <taxon>Eukaryota</taxon>
        <taxon>Fungi</taxon>
        <taxon>Dikarya</taxon>
        <taxon>Ascomycota</taxon>
        <taxon>Pezizomycotina</taxon>
        <taxon>Dothideomycetes</taxon>
        <taxon>Dothideomycetidae</taxon>
        <taxon>Mycosphaerellales</taxon>
        <taxon>Mycosphaerellaceae</taxon>
        <taxon>Pseudocercospora</taxon>
    </lineage>
</organism>
<dbReference type="EMBL" id="JABCIY010000160">
    <property type="protein sequence ID" value="KAF7191159.1"/>
    <property type="molecule type" value="Genomic_DNA"/>
</dbReference>
<comment type="caution">
    <text evidence="2">The sequence shown here is derived from an EMBL/GenBank/DDBJ whole genome shotgun (WGS) entry which is preliminary data.</text>
</comment>
<dbReference type="OrthoDB" id="185373at2759"/>
<keyword evidence="3" id="KW-1185">Reference proteome</keyword>
<accession>A0A8H6VKA6</accession>
<dbReference type="Proteomes" id="UP000660729">
    <property type="component" value="Unassembled WGS sequence"/>
</dbReference>
<protein>
    <submittedName>
        <fullName evidence="2">Uncharacterized protein</fullName>
    </submittedName>
</protein>
<evidence type="ECO:0000313" key="3">
    <source>
        <dbReference type="Proteomes" id="UP000660729"/>
    </source>
</evidence>